<dbReference type="SUPFAM" id="SSF51726">
    <property type="entry name" value="UROD/MetE-like"/>
    <property type="match status" value="1"/>
</dbReference>
<accession>A0A395XW09</accession>
<dbReference type="Pfam" id="PF01208">
    <property type="entry name" value="URO-D"/>
    <property type="match status" value="1"/>
</dbReference>
<comment type="caution">
    <text evidence="2">The sequence shown here is derived from an EMBL/GenBank/DDBJ whole genome shotgun (WGS) entry which is preliminary data.</text>
</comment>
<gene>
    <name evidence="2" type="ORF">DWV67_00530</name>
</gene>
<feature type="domain" description="Uroporphyrinogen decarboxylase (URO-D)" evidence="1">
    <location>
        <begin position="10"/>
        <end position="343"/>
    </location>
</feature>
<proteinExistence type="predicted"/>
<name>A0A395XW09_9FIRM</name>
<dbReference type="PANTHER" id="PTHR47099:SF1">
    <property type="entry name" value="METHYLCOBAMIDE:COM METHYLTRANSFERASE MTBA"/>
    <property type="match status" value="1"/>
</dbReference>
<dbReference type="InterPro" id="IPR052024">
    <property type="entry name" value="Methanogen_methyltrans"/>
</dbReference>
<dbReference type="EMBL" id="QSAJ01000001">
    <property type="protein sequence ID" value="RGW55939.1"/>
    <property type="molecule type" value="Genomic_DNA"/>
</dbReference>
<evidence type="ECO:0000313" key="2">
    <source>
        <dbReference type="EMBL" id="RGW55939.1"/>
    </source>
</evidence>
<sequence>MESNKKIQMTPKERAAAMAKGEEVDRLPCNPNVANGVARVYGCKISDFNTSARILADAQIASYCKFGYDGVRVFTDLFPWPEAMGAKVICPEDNTVDLLEPAIADAKDIGKLEPLNPYTDGRLPIHLEAMKYLIEDVGDEVGVSAAIIGPFTFACFLLGVDKTLKACIQQPEVVHQLCEVGLQSAIAYVDAAIAIGLGPTISEPMSSCTVISPRIFRKFSQPYLKRLVDHIKSKGKGVVMHICGQTSGIWEDIADMGVAGFSIDNIASIKDCKEKIGAKTKILGNVDPGTIMYMGTRDQVRLETLKGIRDGYDSPKGYTPMSGCSLPVDTPFENIQEMMDTVTDVGYPVRIERVEELIEEVEKRMA</sequence>
<dbReference type="PANTHER" id="PTHR47099">
    <property type="entry name" value="METHYLCOBAMIDE:COM METHYLTRANSFERASE MTBA"/>
    <property type="match status" value="1"/>
</dbReference>
<evidence type="ECO:0000313" key="3">
    <source>
        <dbReference type="Proteomes" id="UP000266376"/>
    </source>
</evidence>
<dbReference type="InterPro" id="IPR000257">
    <property type="entry name" value="Uroporphyrinogen_deCOase"/>
</dbReference>
<evidence type="ECO:0000259" key="1">
    <source>
        <dbReference type="Pfam" id="PF01208"/>
    </source>
</evidence>
<reference evidence="2 3" key="1">
    <citation type="submission" date="2018-08" db="EMBL/GenBank/DDBJ databases">
        <title>A genome reference for cultivated species of the human gut microbiota.</title>
        <authorList>
            <person name="Zou Y."/>
            <person name="Xue W."/>
            <person name="Luo G."/>
        </authorList>
    </citation>
    <scope>NUCLEOTIDE SEQUENCE [LARGE SCALE GENOMIC DNA]</scope>
    <source>
        <strain evidence="2 3">AF12-11</strain>
    </source>
</reference>
<dbReference type="GO" id="GO:0004853">
    <property type="term" value="F:uroporphyrinogen decarboxylase activity"/>
    <property type="evidence" value="ECO:0007669"/>
    <property type="project" value="InterPro"/>
</dbReference>
<dbReference type="Gene3D" id="3.20.20.210">
    <property type="match status" value="1"/>
</dbReference>
<organism evidence="2 3">
    <name type="scientific">Dorea formicigenerans</name>
    <dbReference type="NCBI Taxonomy" id="39486"/>
    <lineage>
        <taxon>Bacteria</taxon>
        <taxon>Bacillati</taxon>
        <taxon>Bacillota</taxon>
        <taxon>Clostridia</taxon>
        <taxon>Lachnospirales</taxon>
        <taxon>Lachnospiraceae</taxon>
        <taxon>Dorea</taxon>
    </lineage>
</organism>
<dbReference type="AlphaFoldDB" id="A0A395XW09"/>
<protein>
    <submittedName>
        <fullName evidence="2">Uroporphyrinogen decarboxylase</fullName>
    </submittedName>
</protein>
<dbReference type="Proteomes" id="UP000266376">
    <property type="component" value="Unassembled WGS sequence"/>
</dbReference>
<dbReference type="CDD" id="cd03465">
    <property type="entry name" value="URO-D_like"/>
    <property type="match status" value="1"/>
</dbReference>
<dbReference type="InterPro" id="IPR038071">
    <property type="entry name" value="UROD/MetE-like_sf"/>
</dbReference>
<dbReference type="GO" id="GO:0006779">
    <property type="term" value="P:porphyrin-containing compound biosynthetic process"/>
    <property type="evidence" value="ECO:0007669"/>
    <property type="project" value="InterPro"/>
</dbReference>